<evidence type="ECO:0000259" key="5">
    <source>
        <dbReference type="Pfam" id="PF02836"/>
    </source>
</evidence>
<protein>
    <submittedName>
        <fullName evidence="6">Glycoside hydrolase family 2</fullName>
    </submittedName>
</protein>
<dbReference type="GO" id="GO:0005975">
    <property type="term" value="P:carbohydrate metabolic process"/>
    <property type="evidence" value="ECO:0007669"/>
    <property type="project" value="InterPro"/>
</dbReference>
<evidence type="ECO:0000256" key="1">
    <source>
        <dbReference type="ARBA" id="ARBA00007401"/>
    </source>
</evidence>
<dbReference type="AlphaFoldDB" id="A0A5C8HMW0"/>
<dbReference type="PANTHER" id="PTHR42732">
    <property type="entry name" value="BETA-GALACTOSIDASE"/>
    <property type="match status" value="1"/>
</dbReference>
<dbReference type="InterPro" id="IPR008979">
    <property type="entry name" value="Galactose-bd-like_sf"/>
</dbReference>
<dbReference type="Proteomes" id="UP000321196">
    <property type="component" value="Unassembled WGS sequence"/>
</dbReference>
<dbReference type="SUPFAM" id="SSF49303">
    <property type="entry name" value="beta-Galactosidase/glucuronidase domain"/>
    <property type="match status" value="1"/>
</dbReference>
<dbReference type="RefSeq" id="WP_147826223.1">
    <property type="nucleotide sequence ID" value="NZ_BAAARG010000003.1"/>
</dbReference>
<dbReference type="SUPFAM" id="SSF49785">
    <property type="entry name" value="Galactose-binding domain-like"/>
    <property type="match status" value="1"/>
</dbReference>
<dbReference type="Gene3D" id="2.60.40.10">
    <property type="entry name" value="Immunoglobulins"/>
    <property type="match status" value="1"/>
</dbReference>
<dbReference type="GO" id="GO:0004553">
    <property type="term" value="F:hydrolase activity, hydrolyzing O-glycosyl compounds"/>
    <property type="evidence" value="ECO:0007669"/>
    <property type="project" value="InterPro"/>
</dbReference>
<dbReference type="PANTHER" id="PTHR42732:SF2">
    <property type="entry name" value="BETA-MANNOSIDASE"/>
    <property type="match status" value="1"/>
</dbReference>
<evidence type="ECO:0000313" key="7">
    <source>
        <dbReference type="Proteomes" id="UP000321196"/>
    </source>
</evidence>
<dbReference type="InterPro" id="IPR006102">
    <property type="entry name" value="Ig-like_GH2"/>
</dbReference>
<name>A0A5C8HMW0_9MICO</name>
<evidence type="ECO:0000256" key="2">
    <source>
        <dbReference type="ARBA" id="ARBA00022801"/>
    </source>
</evidence>
<dbReference type="InterPro" id="IPR006103">
    <property type="entry name" value="Glyco_hydro_2_cat"/>
</dbReference>
<evidence type="ECO:0000313" key="6">
    <source>
        <dbReference type="EMBL" id="TXK04167.1"/>
    </source>
</evidence>
<reference evidence="6 7" key="1">
    <citation type="submission" date="2019-08" db="EMBL/GenBank/DDBJ databases">
        <authorList>
            <person name="Dong K."/>
        </authorList>
    </citation>
    <scope>NUCLEOTIDE SEQUENCE [LARGE SCALE GENOMIC DNA]</scope>
    <source>
        <strain evidence="6 7">M4-8</strain>
    </source>
</reference>
<comment type="similarity">
    <text evidence="1">Belongs to the glycosyl hydrolase 2 family.</text>
</comment>
<evidence type="ECO:0000259" key="4">
    <source>
        <dbReference type="Pfam" id="PF00703"/>
    </source>
</evidence>
<accession>A0A5C8HMW0</accession>
<dbReference type="Pfam" id="PF00703">
    <property type="entry name" value="Glyco_hydro_2"/>
    <property type="match status" value="1"/>
</dbReference>
<dbReference type="InterPro" id="IPR036156">
    <property type="entry name" value="Beta-gal/glucu_dom_sf"/>
</dbReference>
<keyword evidence="2 6" id="KW-0378">Hydrolase</keyword>
<dbReference type="OrthoDB" id="9762066at2"/>
<keyword evidence="7" id="KW-1185">Reference proteome</keyword>
<dbReference type="Pfam" id="PF02836">
    <property type="entry name" value="Glyco_hydro_2_C"/>
    <property type="match status" value="1"/>
</dbReference>
<dbReference type="InterPro" id="IPR051913">
    <property type="entry name" value="GH2_Domain-Containing"/>
</dbReference>
<feature type="domain" description="Glycoside hydrolase family 2 catalytic" evidence="5">
    <location>
        <begin position="327"/>
        <end position="468"/>
    </location>
</feature>
<organism evidence="6 7">
    <name type="scientific">Microbacterium mitrae</name>
    <dbReference type="NCBI Taxonomy" id="664640"/>
    <lineage>
        <taxon>Bacteria</taxon>
        <taxon>Bacillati</taxon>
        <taxon>Actinomycetota</taxon>
        <taxon>Actinomycetes</taxon>
        <taxon>Micrococcales</taxon>
        <taxon>Microbacteriaceae</taxon>
        <taxon>Microbacterium</taxon>
    </lineage>
</organism>
<dbReference type="InterPro" id="IPR013783">
    <property type="entry name" value="Ig-like_fold"/>
</dbReference>
<dbReference type="Gene3D" id="2.60.120.260">
    <property type="entry name" value="Galactose-binding domain-like"/>
    <property type="match status" value="1"/>
</dbReference>
<dbReference type="InterPro" id="IPR017853">
    <property type="entry name" value="GH"/>
</dbReference>
<sequence length="618" mass="67903">MSMLTPWSAAAIEDIPLPEYPRPQLVRDGWALLNGTWECAFTGYDSSDPLDVGDPEHPPVFDREIVVPFSPEMPLSGVNRRLGVDELLWYRREFSAPTGTGGRVLMHFGAVDQSCRVAVNGVEVGGNTGGFLPFTLDVTDALGAHDTHEVVVAVRDVTDASWLTRGKQSSTPGGIWYTPQSGIWQTVWLEHVPDVAIDRLVLTPLLEAGEVEVTVVSHGATAGQEATVEIFAHGELHGSGSVVANVPTRVRLTERVLTWTPEDPFLYDVTVRLGNDRVESYVGMRSFGVGTSPLGHACFTLNGCPYLPVGLLDQGYWPDGGLTAPTDEAMVSDIELAKRMGFTMLRKHIKIEPLRWYYHCDRLGMLVWQDHVNGGEQYRRPIVTMPSIASPTISDRAYGLFGRRDEAGRAMSEAELIDMVEHLRSITSISTWVPFNEGWGQFDAARIAEVVKTIDPSRLVDHASGWHDQGGGDVLSKHIYFRPVRVRRAWKRDERVVALTEYGGFGYAVGRHLWGTNPSGYKKFESAGALLAGFQRLHRDEIAPAIAEGLAATIYTQLSDVEDEVNGMVTYDREVVKFDERAVLAINDQLRAVFAGKRAGTTERDAGTTAKGAGTAAE</sequence>
<keyword evidence="3" id="KW-0326">Glycosidase</keyword>
<dbReference type="SUPFAM" id="SSF51445">
    <property type="entry name" value="(Trans)glycosidases"/>
    <property type="match status" value="1"/>
</dbReference>
<evidence type="ECO:0000256" key="3">
    <source>
        <dbReference type="ARBA" id="ARBA00023295"/>
    </source>
</evidence>
<gene>
    <name evidence="6" type="ORF">FVP60_10465</name>
</gene>
<feature type="domain" description="Glycoside hydrolase family 2 immunoglobulin-like beta-sandwich" evidence="4">
    <location>
        <begin position="196"/>
        <end position="285"/>
    </location>
</feature>
<comment type="caution">
    <text evidence="6">The sequence shown here is derived from an EMBL/GenBank/DDBJ whole genome shotgun (WGS) entry which is preliminary data.</text>
</comment>
<dbReference type="EMBL" id="VRSW01000003">
    <property type="protein sequence ID" value="TXK04167.1"/>
    <property type="molecule type" value="Genomic_DNA"/>
</dbReference>
<dbReference type="Gene3D" id="3.20.20.80">
    <property type="entry name" value="Glycosidases"/>
    <property type="match status" value="1"/>
</dbReference>
<proteinExistence type="inferred from homology"/>